<keyword evidence="3 5" id="KW-0371">Homeobox</keyword>
<keyword evidence="4 5" id="KW-0539">Nucleus</keyword>
<dbReference type="AlphaFoldDB" id="A0A0R3TF34"/>
<evidence type="ECO:0000256" key="2">
    <source>
        <dbReference type="ARBA" id="ARBA00023125"/>
    </source>
</evidence>
<dbReference type="WBParaSite" id="HNAJ_0000567301-mRNA-1">
    <property type="protein sequence ID" value="HNAJ_0000567301-mRNA-1"/>
    <property type="gene ID" value="HNAJ_0000567301"/>
</dbReference>
<name>A0A0R3TF34_RODNA</name>
<feature type="DNA-binding region" description="Homeobox" evidence="5">
    <location>
        <begin position="38"/>
        <end position="97"/>
    </location>
</feature>
<dbReference type="GO" id="GO:0005634">
    <property type="term" value="C:nucleus"/>
    <property type="evidence" value="ECO:0007669"/>
    <property type="project" value="UniProtKB-SubCell"/>
</dbReference>
<feature type="compositionally biased region" description="Basic residues" evidence="7">
    <location>
        <begin position="93"/>
        <end position="103"/>
    </location>
</feature>
<evidence type="ECO:0000256" key="3">
    <source>
        <dbReference type="ARBA" id="ARBA00023155"/>
    </source>
</evidence>
<dbReference type="Gene3D" id="1.10.10.60">
    <property type="entry name" value="Homeodomain-like"/>
    <property type="match status" value="1"/>
</dbReference>
<dbReference type="InterPro" id="IPR001356">
    <property type="entry name" value="HD"/>
</dbReference>
<dbReference type="PROSITE" id="PS50071">
    <property type="entry name" value="HOMEOBOX_2"/>
    <property type="match status" value="1"/>
</dbReference>
<evidence type="ECO:0000256" key="6">
    <source>
        <dbReference type="RuleBase" id="RU000682"/>
    </source>
</evidence>
<evidence type="ECO:0000256" key="1">
    <source>
        <dbReference type="ARBA" id="ARBA00004123"/>
    </source>
</evidence>
<feature type="region of interest" description="Disordered" evidence="7">
    <location>
        <begin position="21"/>
        <end position="45"/>
    </location>
</feature>
<dbReference type="GO" id="GO:0000981">
    <property type="term" value="F:DNA-binding transcription factor activity, RNA polymerase II-specific"/>
    <property type="evidence" value="ECO:0007669"/>
    <property type="project" value="TreeGrafter"/>
</dbReference>
<reference evidence="9" key="1">
    <citation type="submission" date="2017-02" db="UniProtKB">
        <authorList>
            <consortium name="WormBaseParasite"/>
        </authorList>
    </citation>
    <scope>IDENTIFICATION</scope>
</reference>
<organism evidence="9">
    <name type="scientific">Rodentolepis nana</name>
    <name type="common">Dwarf tapeworm</name>
    <name type="synonym">Hymenolepis nana</name>
    <dbReference type="NCBI Taxonomy" id="102285"/>
    <lineage>
        <taxon>Eukaryota</taxon>
        <taxon>Metazoa</taxon>
        <taxon>Spiralia</taxon>
        <taxon>Lophotrochozoa</taxon>
        <taxon>Platyhelminthes</taxon>
        <taxon>Cestoda</taxon>
        <taxon>Eucestoda</taxon>
        <taxon>Cyclophyllidea</taxon>
        <taxon>Hymenolepididae</taxon>
        <taxon>Rodentolepis</taxon>
    </lineage>
</organism>
<evidence type="ECO:0000256" key="5">
    <source>
        <dbReference type="PROSITE-ProRule" id="PRU00108"/>
    </source>
</evidence>
<evidence type="ECO:0000256" key="4">
    <source>
        <dbReference type="ARBA" id="ARBA00023242"/>
    </source>
</evidence>
<evidence type="ECO:0000313" key="9">
    <source>
        <dbReference type="WBParaSite" id="HNAJ_0000567301-mRNA-1"/>
    </source>
</evidence>
<dbReference type="PANTHER" id="PTHR46123">
    <property type="entry name" value="MIX-TYPE HOMEOBOX GENE 1-RELATED"/>
    <property type="match status" value="1"/>
</dbReference>
<dbReference type="SMART" id="SM00389">
    <property type="entry name" value="HOX"/>
    <property type="match status" value="1"/>
</dbReference>
<proteinExistence type="predicted"/>
<feature type="region of interest" description="Disordered" evidence="7">
    <location>
        <begin position="93"/>
        <end position="156"/>
    </location>
</feature>
<feature type="domain" description="Homeobox" evidence="8">
    <location>
        <begin position="36"/>
        <end position="96"/>
    </location>
</feature>
<dbReference type="CDD" id="cd00086">
    <property type="entry name" value="homeodomain"/>
    <property type="match status" value="1"/>
</dbReference>
<dbReference type="PANTHER" id="PTHR46123:SF4">
    <property type="entry name" value="MIX-TYPE HOMEOBOX GENE 1-RELATED"/>
    <property type="match status" value="1"/>
</dbReference>
<protein>
    <submittedName>
        <fullName evidence="9">Homeobox domain-containing protein</fullName>
    </submittedName>
</protein>
<evidence type="ECO:0000256" key="7">
    <source>
        <dbReference type="SAM" id="MobiDB-lite"/>
    </source>
</evidence>
<dbReference type="SUPFAM" id="SSF46689">
    <property type="entry name" value="Homeodomain-like"/>
    <property type="match status" value="1"/>
</dbReference>
<dbReference type="InterPro" id="IPR009057">
    <property type="entry name" value="Homeodomain-like_sf"/>
</dbReference>
<sequence>LYFKVPQVNATACTDVTEQNLKPSFTEPPQKKSNTAKKSRNRTAFTREEKEYLISAFEKNFYPDAEGFAELARVTNHTENQIKVWHQNWRSKKRKEKYFKKAPGRPSANDKKSYWGVPMTPEEIERRNSKIAIKKAKGRDGGGGGSSRTHPDAPQQ</sequence>
<accession>A0A0R3TF34</accession>
<comment type="subcellular location">
    <subcellularLocation>
        <location evidence="1 5 6">Nucleus</location>
    </subcellularLocation>
</comment>
<dbReference type="InterPro" id="IPR051306">
    <property type="entry name" value="Homeobox_regulator"/>
</dbReference>
<evidence type="ECO:0000259" key="8">
    <source>
        <dbReference type="PROSITE" id="PS50071"/>
    </source>
</evidence>
<keyword evidence="2 5" id="KW-0238">DNA-binding</keyword>
<dbReference type="Pfam" id="PF00046">
    <property type="entry name" value="Homeodomain"/>
    <property type="match status" value="1"/>
</dbReference>
<dbReference type="GO" id="GO:0000977">
    <property type="term" value="F:RNA polymerase II transcription regulatory region sequence-specific DNA binding"/>
    <property type="evidence" value="ECO:0007669"/>
    <property type="project" value="TreeGrafter"/>
</dbReference>
<dbReference type="STRING" id="102285.A0A0R3TF34"/>